<keyword evidence="7" id="KW-1185">Reference proteome</keyword>
<dbReference type="GO" id="GO:0046872">
    <property type="term" value="F:metal ion binding"/>
    <property type="evidence" value="ECO:0007669"/>
    <property type="project" value="UniProtKB-KW"/>
</dbReference>
<dbReference type="GO" id="GO:0005524">
    <property type="term" value="F:ATP binding"/>
    <property type="evidence" value="ECO:0007669"/>
    <property type="project" value="UniProtKB-KW"/>
</dbReference>
<evidence type="ECO:0000313" key="7">
    <source>
        <dbReference type="Proteomes" id="UP000190064"/>
    </source>
</evidence>
<gene>
    <name evidence="6" type="ORF">BTA35_0209465</name>
</gene>
<evidence type="ECO:0000256" key="3">
    <source>
        <dbReference type="ARBA" id="ARBA00022840"/>
    </source>
</evidence>
<dbReference type="AlphaFoldDB" id="A0A1T1HC91"/>
<feature type="binding site" evidence="4">
    <location>
        <position position="56"/>
    </location>
    <ligand>
        <name>substrate</name>
    </ligand>
</feature>
<keyword evidence="5" id="KW-0479">Metal-binding</keyword>
<dbReference type="Proteomes" id="UP000190064">
    <property type="component" value="Unassembled WGS sequence"/>
</dbReference>
<dbReference type="STRING" id="966.BTA35_0209465"/>
<organism evidence="6 7">
    <name type="scientific">Oceanospirillum linum</name>
    <dbReference type="NCBI Taxonomy" id="966"/>
    <lineage>
        <taxon>Bacteria</taxon>
        <taxon>Pseudomonadati</taxon>
        <taxon>Pseudomonadota</taxon>
        <taxon>Gammaproteobacteria</taxon>
        <taxon>Oceanospirillales</taxon>
        <taxon>Oceanospirillaceae</taxon>
        <taxon>Oceanospirillum</taxon>
    </lineage>
</organism>
<comment type="similarity">
    <text evidence="1 5">Belongs to the 5-formyltetrahydrofolate cyclo-ligase family.</text>
</comment>
<dbReference type="InterPro" id="IPR002698">
    <property type="entry name" value="FTHF_cligase"/>
</dbReference>
<reference evidence="6" key="1">
    <citation type="submission" date="2017-02" db="EMBL/GenBank/DDBJ databases">
        <title>Draft Genome Sequence of the Salt Water Bacterium Oceanospirillum linum ATCC 11336.</title>
        <authorList>
            <person name="Trachtenberg A.M."/>
            <person name="Carney J.G."/>
            <person name="Linnane J.D."/>
            <person name="Rheaume B.A."/>
            <person name="Pitts N.L."/>
            <person name="Mykles D.L."/>
            <person name="Maclea K.S."/>
        </authorList>
    </citation>
    <scope>NUCLEOTIDE SEQUENCE [LARGE SCALE GENOMIC DNA]</scope>
    <source>
        <strain evidence="6">ATCC 11336</strain>
    </source>
</reference>
<dbReference type="PANTHER" id="PTHR23407">
    <property type="entry name" value="ATPASE INHIBITOR/5-FORMYLTETRAHYDROFOLATE CYCLO-LIGASE"/>
    <property type="match status" value="1"/>
</dbReference>
<keyword evidence="3 4" id="KW-0067">ATP-binding</keyword>
<dbReference type="GO" id="GO:0009396">
    <property type="term" value="P:folic acid-containing compound biosynthetic process"/>
    <property type="evidence" value="ECO:0007669"/>
    <property type="project" value="TreeGrafter"/>
</dbReference>
<comment type="catalytic activity">
    <reaction evidence="5">
        <text>(6S)-5-formyl-5,6,7,8-tetrahydrofolate + ATP = (6R)-5,10-methenyltetrahydrofolate + ADP + phosphate</text>
        <dbReference type="Rhea" id="RHEA:10488"/>
        <dbReference type="ChEBI" id="CHEBI:30616"/>
        <dbReference type="ChEBI" id="CHEBI:43474"/>
        <dbReference type="ChEBI" id="CHEBI:57455"/>
        <dbReference type="ChEBI" id="CHEBI:57457"/>
        <dbReference type="ChEBI" id="CHEBI:456216"/>
        <dbReference type="EC" id="6.3.3.2"/>
    </reaction>
</comment>
<proteinExistence type="inferred from homology"/>
<dbReference type="Gene3D" id="3.40.50.10420">
    <property type="entry name" value="NagB/RpiA/CoA transferase-like"/>
    <property type="match status" value="1"/>
</dbReference>
<dbReference type="EMBL" id="MTSD02000003">
    <property type="protein sequence ID" value="OOV87416.1"/>
    <property type="molecule type" value="Genomic_DNA"/>
</dbReference>
<dbReference type="GO" id="GO:0035999">
    <property type="term" value="P:tetrahydrofolate interconversion"/>
    <property type="evidence" value="ECO:0007669"/>
    <property type="project" value="TreeGrafter"/>
</dbReference>
<dbReference type="PANTHER" id="PTHR23407:SF1">
    <property type="entry name" value="5-FORMYLTETRAHYDROFOLATE CYCLO-LIGASE"/>
    <property type="match status" value="1"/>
</dbReference>
<keyword evidence="2 4" id="KW-0547">Nucleotide-binding</keyword>
<evidence type="ECO:0000313" key="6">
    <source>
        <dbReference type="EMBL" id="OOV87416.1"/>
    </source>
</evidence>
<dbReference type="InterPro" id="IPR037171">
    <property type="entry name" value="NagB/RpiA_transferase-like"/>
</dbReference>
<dbReference type="InterPro" id="IPR024185">
    <property type="entry name" value="FTHF_cligase-like_sf"/>
</dbReference>
<protein>
    <recommendedName>
        <fullName evidence="5">5-formyltetrahydrofolate cyclo-ligase</fullName>
        <ecNumber evidence="5">6.3.3.2</ecNumber>
    </recommendedName>
</protein>
<accession>A0A1T1HC91</accession>
<name>A0A1T1HC91_OCELI</name>
<dbReference type="GO" id="GO:0030272">
    <property type="term" value="F:5-formyltetrahydrofolate cyclo-ligase activity"/>
    <property type="evidence" value="ECO:0007669"/>
    <property type="project" value="UniProtKB-EC"/>
</dbReference>
<dbReference type="PIRSF" id="PIRSF006806">
    <property type="entry name" value="FTHF_cligase"/>
    <property type="match status" value="1"/>
</dbReference>
<dbReference type="EC" id="6.3.3.2" evidence="5"/>
<comment type="caution">
    <text evidence="6">The sequence shown here is derived from an EMBL/GenBank/DDBJ whole genome shotgun (WGS) entry which is preliminary data.</text>
</comment>
<evidence type="ECO:0000256" key="4">
    <source>
        <dbReference type="PIRSR" id="PIRSR006806-1"/>
    </source>
</evidence>
<keyword evidence="5" id="KW-0460">Magnesium</keyword>
<evidence type="ECO:0000256" key="5">
    <source>
        <dbReference type="RuleBase" id="RU361279"/>
    </source>
</evidence>
<sequence length="205" mass="23657">MSPESLTLNRTQLRREMRQRRRALSVAEQKKASARLKTQVLALPEFLQAKRVAIYLPNDGEIDPTQLIDQARKMGKVCYLPVLQPLVENRLWFVRFDHKTPMTHNRFGIPEPKLKGFADKKRNRCRPEDLDLVLFPLVAFDEHGGRMGMGGGFYDRTFAFTRHRRFAKPTMIGLAHECQKVKDLPIADWDIPLQAIASDQGVYRA</sequence>
<dbReference type="NCBIfam" id="TIGR02727">
    <property type="entry name" value="MTHFS_bact"/>
    <property type="match status" value="1"/>
</dbReference>
<comment type="cofactor">
    <cofactor evidence="5">
        <name>Mg(2+)</name>
        <dbReference type="ChEBI" id="CHEBI:18420"/>
    </cofactor>
</comment>
<evidence type="ECO:0000256" key="2">
    <source>
        <dbReference type="ARBA" id="ARBA00022741"/>
    </source>
</evidence>
<dbReference type="SUPFAM" id="SSF100950">
    <property type="entry name" value="NagB/RpiA/CoA transferase-like"/>
    <property type="match status" value="1"/>
</dbReference>
<feature type="binding site" evidence="4">
    <location>
        <begin position="146"/>
        <end position="154"/>
    </location>
    <ligand>
        <name>ATP</name>
        <dbReference type="ChEBI" id="CHEBI:30616"/>
    </ligand>
</feature>
<evidence type="ECO:0000256" key="1">
    <source>
        <dbReference type="ARBA" id="ARBA00010638"/>
    </source>
</evidence>
<dbReference type="Pfam" id="PF01812">
    <property type="entry name" value="5-FTHF_cyc-lig"/>
    <property type="match status" value="1"/>
</dbReference>
<feature type="binding site" evidence="4">
    <location>
        <position position="61"/>
    </location>
    <ligand>
        <name>substrate</name>
    </ligand>
</feature>